<protein>
    <submittedName>
        <fullName evidence="1">TIGR01459 family HAD-type hydrolase</fullName>
    </submittedName>
</protein>
<dbReference type="InterPro" id="IPR006356">
    <property type="entry name" value="HAD-SF_hydro_IIA_hyp3"/>
</dbReference>
<dbReference type="InterPro" id="IPR006357">
    <property type="entry name" value="HAD-SF_hydro_IIA"/>
</dbReference>
<evidence type="ECO:0000313" key="2">
    <source>
        <dbReference type="Proteomes" id="UP001165383"/>
    </source>
</evidence>
<dbReference type="RefSeq" id="WP_249914584.1">
    <property type="nucleotide sequence ID" value="NZ_JAMGBB010000001.1"/>
</dbReference>
<keyword evidence="2" id="KW-1185">Reference proteome</keyword>
<dbReference type="Gene3D" id="3.40.50.1000">
    <property type="entry name" value="HAD superfamily/HAD-like"/>
    <property type="match status" value="2"/>
</dbReference>
<dbReference type="NCBIfam" id="TIGR01459">
    <property type="entry name" value="HAD-SF-IIA-hyp4"/>
    <property type="match status" value="1"/>
</dbReference>
<accession>A0ABT0S6W9</accession>
<dbReference type="SUPFAM" id="SSF56784">
    <property type="entry name" value="HAD-like"/>
    <property type="match status" value="1"/>
</dbReference>
<dbReference type="PANTHER" id="PTHR19288">
    <property type="entry name" value="4-NITROPHENYLPHOSPHATASE-RELATED"/>
    <property type="match status" value="1"/>
</dbReference>
<gene>
    <name evidence="1" type="ORF">LZ518_03145</name>
</gene>
<dbReference type="InterPro" id="IPR036412">
    <property type="entry name" value="HAD-like_sf"/>
</dbReference>
<sequence length="266" mass="28269">MNDLDGLDQRYRAILCDIWGVVHDGARILPGVAQRLLKWKSEGRRIILVTNAPRPADTVQAHLDALGLPRGAYDAITSSGEAGIAELTDPPRAVGFLGTDDDRLDLVRGGVVLAADDFTELACTGLNDWGDEPADYRPRLEAWAGAGVVMHCLNPDRIVIHCGRREACAGALADIYEQLGGTVLWYGKPYPAIYDHARSLAGNPPKSAMLAIGDGLPTDMLGAASYGIDAIYVSHGIHAGEPVPDGFASGHGLGSWRPILTVESLA</sequence>
<name>A0ABT0S6W9_9SPHN</name>
<keyword evidence="1" id="KW-0378">Hydrolase</keyword>
<reference evidence="1" key="1">
    <citation type="submission" date="2022-05" db="EMBL/GenBank/DDBJ databases">
        <authorList>
            <person name="Jo J.-H."/>
            <person name="Im W.-T."/>
        </authorList>
    </citation>
    <scope>NUCLEOTIDE SEQUENCE</scope>
    <source>
        <strain evidence="1">RB56-2</strain>
    </source>
</reference>
<dbReference type="InterPro" id="IPR023214">
    <property type="entry name" value="HAD_sf"/>
</dbReference>
<dbReference type="Pfam" id="PF13242">
    <property type="entry name" value="Hydrolase_like"/>
    <property type="match status" value="1"/>
</dbReference>
<organism evidence="1 2">
    <name type="scientific">Sphingomonas brevis</name>
    <dbReference type="NCBI Taxonomy" id="2908206"/>
    <lineage>
        <taxon>Bacteria</taxon>
        <taxon>Pseudomonadati</taxon>
        <taxon>Pseudomonadota</taxon>
        <taxon>Alphaproteobacteria</taxon>
        <taxon>Sphingomonadales</taxon>
        <taxon>Sphingomonadaceae</taxon>
        <taxon>Sphingomonas</taxon>
    </lineage>
</organism>
<dbReference type="GO" id="GO:0016787">
    <property type="term" value="F:hydrolase activity"/>
    <property type="evidence" value="ECO:0007669"/>
    <property type="project" value="UniProtKB-KW"/>
</dbReference>
<dbReference type="Pfam" id="PF13344">
    <property type="entry name" value="Hydrolase_6"/>
    <property type="match status" value="1"/>
</dbReference>
<proteinExistence type="predicted"/>
<dbReference type="EMBL" id="JAMGBB010000001">
    <property type="protein sequence ID" value="MCL6740133.1"/>
    <property type="molecule type" value="Genomic_DNA"/>
</dbReference>
<dbReference type="PANTHER" id="PTHR19288:SF90">
    <property type="entry name" value="OS08G0542600 PROTEIN"/>
    <property type="match status" value="1"/>
</dbReference>
<comment type="caution">
    <text evidence="1">The sequence shown here is derived from an EMBL/GenBank/DDBJ whole genome shotgun (WGS) entry which is preliminary data.</text>
</comment>
<dbReference type="Proteomes" id="UP001165383">
    <property type="component" value="Unassembled WGS sequence"/>
</dbReference>
<evidence type="ECO:0000313" key="1">
    <source>
        <dbReference type="EMBL" id="MCL6740133.1"/>
    </source>
</evidence>